<gene>
    <name evidence="1" type="ORF">HPB50_000253</name>
</gene>
<evidence type="ECO:0000313" key="2">
    <source>
        <dbReference type="Proteomes" id="UP000821845"/>
    </source>
</evidence>
<keyword evidence="2" id="KW-1185">Reference proteome</keyword>
<comment type="caution">
    <text evidence="1">The sequence shown here is derived from an EMBL/GenBank/DDBJ whole genome shotgun (WGS) entry which is preliminary data.</text>
</comment>
<reference evidence="1" key="1">
    <citation type="submission" date="2020-05" db="EMBL/GenBank/DDBJ databases">
        <title>Large-scale comparative analyses of tick genomes elucidate their genetic diversity and vector capacities.</title>
        <authorList>
            <person name="Jia N."/>
            <person name="Wang J."/>
            <person name="Shi W."/>
            <person name="Du L."/>
            <person name="Sun Y."/>
            <person name="Zhan W."/>
            <person name="Jiang J."/>
            <person name="Wang Q."/>
            <person name="Zhang B."/>
            <person name="Ji P."/>
            <person name="Sakyi L.B."/>
            <person name="Cui X."/>
            <person name="Yuan T."/>
            <person name="Jiang B."/>
            <person name="Yang W."/>
            <person name="Lam T.T.-Y."/>
            <person name="Chang Q."/>
            <person name="Ding S."/>
            <person name="Wang X."/>
            <person name="Zhu J."/>
            <person name="Ruan X."/>
            <person name="Zhao L."/>
            <person name="Wei J."/>
            <person name="Que T."/>
            <person name="Du C."/>
            <person name="Cheng J."/>
            <person name="Dai P."/>
            <person name="Han X."/>
            <person name="Huang E."/>
            <person name="Gao Y."/>
            <person name="Liu J."/>
            <person name="Shao H."/>
            <person name="Ye R."/>
            <person name="Li L."/>
            <person name="Wei W."/>
            <person name="Wang X."/>
            <person name="Wang C."/>
            <person name="Yang T."/>
            <person name="Huo Q."/>
            <person name="Li W."/>
            <person name="Guo W."/>
            <person name="Chen H."/>
            <person name="Zhou L."/>
            <person name="Ni X."/>
            <person name="Tian J."/>
            <person name="Zhou Y."/>
            <person name="Sheng Y."/>
            <person name="Liu T."/>
            <person name="Pan Y."/>
            <person name="Xia L."/>
            <person name="Li J."/>
            <person name="Zhao F."/>
            <person name="Cao W."/>
        </authorList>
    </citation>
    <scope>NUCLEOTIDE SEQUENCE</scope>
    <source>
        <strain evidence="1">Hyas-2018</strain>
    </source>
</reference>
<sequence>MVRLFCVLRPAFCIVCAASVAEASARRDDGYDGAFSERNVYRYDATKADVYREAFKQPSAAALNYLLDVANERITYNKSVVRSIKDESPVYVNQALVLPKTSQRSYATNTIGSWLKLRTRQPRAFQGDAPGNTSRARSTNTPELKVNDTSFRRSYRRTTENWKFGYKGRAAVITGPRAPDRLRRRESVRYVLAGQNYLSTASAKRREHAARRVHRTALCLLVACLVLMAITVCLVIAALWLRSRYRSRGTALYSTLGVSDPDIPLPARSPPEFANRDLSPSTEVETAGSPVKLTRNSVSEPVMWASKAADNARDDIDKVAPSAKAASPEQISLLQQTTSALANETDVSETTLSPVANEPVSVTHSAQKKRKSLHVQPSKSAFPQRPIGVSRTDAERTLAADSGPWVDGAKTTGPHWDKQDDREYATAKEKCGEFVENKADWTMNHSQSEPTANGLHDITTIKGGACEDKHEPPGIALRGPYVSTSSTEPTSSVPESKPGYSDSDDFRVRLETSPLPLPTIIRRAVTKTTRRWRTAGPDTTTTSTTGSSSRGPHAQWKKSALPLAPLPQSSSADSFESLAIIKHTERPTEADCCYQMMNTGPVFPLLAQCKNSKPIDFLHVMHEDSQATKLDWDAPGCGDVFRVQGSQGDRLVRVILLRESEIPWHTSRLRVSKELSNLKDSVDNRTSAFFVDARTSLVRDKYPRLLSNARVQCDDEFDMCSPASPDEPEPVADYLVTEMQPRWCPLPNCKLTDPDQVLSVLGQACWALAVAEAELEFEHRLPSAGVVLVRPTRSPRIEFTLRGHIVRIPSAGLKVRLQGLQLARIRVGTQVEITDVTRFHEFVRDEDEVAACAKIASLLSKRPTKFEPLTNVVWLQHLADWLASQYVDASPELSHWQGVLAASCSAEHATVGSRRSRTPSGTASP</sequence>
<dbReference type="Proteomes" id="UP000821845">
    <property type="component" value="Chromosome 5"/>
</dbReference>
<dbReference type="EMBL" id="CM023485">
    <property type="protein sequence ID" value="KAH6929436.1"/>
    <property type="molecule type" value="Genomic_DNA"/>
</dbReference>
<evidence type="ECO:0000313" key="1">
    <source>
        <dbReference type="EMBL" id="KAH6929436.1"/>
    </source>
</evidence>
<proteinExistence type="predicted"/>
<accession>A0ACB7S666</accession>
<protein>
    <submittedName>
        <fullName evidence="1">Uncharacterized protein</fullName>
    </submittedName>
</protein>
<name>A0ACB7S666_HYAAI</name>
<organism evidence="1 2">
    <name type="scientific">Hyalomma asiaticum</name>
    <name type="common">Tick</name>
    <dbReference type="NCBI Taxonomy" id="266040"/>
    <lineage>
        <taxon>Eukaryota</taxon>
        <taxon>Metazoa</taxon>
        <taxon>Ecdysozoa</taxon>
        <taxon>Arthropoda</taxon>
        <taxon>Chelicerata</taxon>
        <taxon>Arachnida</taxon>
        <taxon>Acari</taxon>
        <taxon>Parasitiformes</taxon>
        <taxon>Ixodida</taxon>
        <taxon>Ixodoidea</taxon>
        <taxon>Ixodidae</taxon>
        <taxon>Hyalomminae</taxon>
        <taxon>Hyalomma</taxon>
    </lineage>
</organism>